<evidence type="ECO:0000313" key="3">
    <source>
        <dbReference type="EMBL" id="OGH78879.1"/>
    </source>
</evidence>
<evidence type="ECO:0000313" key="4">
    <source>
        <dbReference type="Proteomes" id="UP000177040"/>
    </source>
</evidence>
<dbReference type="AlphaFoldDB" id="A0A1F6N4M1"/>
<name>A0A1F6N4M1_9BACT</name>
<dbReference type="Gene3D" id="3.90.70.10">
    <property type="entry name" value="Cysteine proteinases"/>
    <property type="match status" value="1"/>
</dbReference>
<dbReference type="EMBL" id="MFQH01000001">
    <property type="protein sequence ID" value="OGH78879.1"/>
    <property type="molecule type" value="Genomic_DNA"/>
</dbReference>
<dbReference type="Proteomes" id="UP000177040">
    <property type="component" value="Unassembled WGS sequence"/>
</dbReference>
<comment type="caution">
    <text evidence="3">The sequence shown here is derived from an EMBL/GenBank/DDBJ whole genome shotgun (WGS) entry which is preliminary data.</text>
</comment>
<organism evidence="3 4">
    <name type="scientific">Candidatus Magasanikbacteria bacterium RIFCSPLOWO2_01_FULL_40_15</name>
    <dbReference type="NCBI Taxonomy" id="1798686"/>
    <lineage>
        <taxon>Bacteria</taxon>
        <taxon>Candidatus Magasanikiibacteriota</taxon>
    </lineage>
</organism>
<proteinExistence type="predicted"/>
<feature type="domain" description="Peptidase C39-like" evidence="2">
    <location>
        <begin position="124"/>
        <end position="264"/>
    </location>
</feature>
<keyword evidence="1" id="KW-0472">Membrane</keyword>
<keyword evidence="1" id="KW-0812">Transmembrane</keyword>
<gene>
    <name evidence="3" type="ORF">A2983_00925</name>
</gene>
<dbReference type="InterPro" id="IPR039564">
    <property type="entry name" value="Peptidase_C39-like"/>
</dbReference>
<evidence type="ECO:0000256" key="1">
    <source>
        <dbReference type="SAM" id="Phobius"/>
    </source>
</evidence>
<feature type="transmembrane region" description="Helical" evidence="1">
    <location>
        <begin position="6"/>
        <end position="28"/>
    </location>
</feature>
<dbReference type="Pfam" id="PF13529">
    <property type="entry name" value="Peptidase_C39_2"/>
    <property type="match status" value="1"/>
</dbReference>
<evidence type="ECO:0000259" key="2">
    <source>
        <dbReference type="Pfam" id="PF13529"/>
    </source>
</evidence>
<reference evidence="3 4" key="1">
    <citation type="journal article" date="2016" name="Nat. Commun.">
        <title>Thousands of microbial genomes shed light on interconnected biogeochemical processes in an aquifer system.</title>
        <authorList>
            <person name="Anantharaman K."/>
            <person name="Brown C.T."/>
            <person name="Hug L.A."/>
            <person name="Sharon I."/>
            <person name="Castelle C.J."/>
            <person name="Probst A.J."/>
            <person name="Thomas B.C."/>
            <person name="Singh A."/>
            <person name="Wilkins M.J."/>
            <person name="Karaoz U."/>
            <person name="Brodie E.L."/>
            <person name="Williams K.H."/>
            <person name="Hubbard S.S."/>
            <person name="Banfield J.F."/>
        </authorList>
    </citation>
    <scope>NUCLEOTIDE SEQUENCE [LARGE SCALE GENOMIC DNA]</scope>
</reference>
<keyword evidence="1" id="KW-1133">Transmembrane helix</keyword>
<accession>A0A1F6N4M1</accession>
<protein>
    <recommendedName>
        <fullName evidence="2">Peptidase C39-like domain-containing protein</fullName>
    </recommendedName>
</protein>
<sequence length="302" mass="33671">MKRSYFSLFNVTSLGIIILLFLATLWLWRGFWRNQQFDQAVEKQVTAERNASEYALPTKLATTTTIDSISEIPTTSAAQIIIAANTVSTTPEEKIENNNSASHVAISPLTGALTLGEDDVNLIVPYASQAPERNWDQPWQDACEEAALLMLDAYYKGYGLSPLSAKDEMQKMIDWETEQGWGGSVDIEHIKKIANDYLNFKKKIIIVENPSVEQIKKFIDVGNPVLVVADGKVLPNKYYANGGPMYHALIIRGYTADKFITNDPGVNRGANFVFPIEAVMNALHDWNDGDVKNGRKVILVLE</sequence>